<dbReference type="CDD" id="cd00818">
    <property type="entry name" value="IleRS_core"/>
    <property type="match status" value="1"/>
</dbReference>
<dbReference type="InterPro" id="IPR009080">
    <property type="entry name" value="tRNAsynth_Ia_anticodon-bd"/>
</dbReference>
<dbReference type="Pfam" id="PF00133">
    <property type="entry name" value="tRNA-synt_1"/>
    <property type="match status" value="1"/>
</dbReference>
<protein>
    <recommendedName>
        <fullName evidence="14">Isoleucine--tRNA ligase</fullName>
        <ecNumber evidence="14">6.1.1.5</ecNumber>
    </recommendedName>
    <alternativeName>
        <fullName evidence="14">Isoleucyl-tRNA synthetase</fullName>
        <shortName evidence="14">IleRS</shortName>
    </alternativeName>
</protein>
<dbReference type="InterPro" id="IPR009008">
    <property type="entry name" value="Val/Leu/Ile-tRNA-synth_edit"/>
</dbReference>
<feature type="short sequence motif" description="'HIGH' region" evidence="14">
    <location>
        <begin position="58"/>
        <end position="68"/>
    </location>
</feature>
<dbReference type="AlphaFoldDB" id="A0A6N4DQZ6"/>
<evidence type="ECO:0000313" key="18">
    <source>
        <dbReference type="EMBL" id="PUE01434.1"/>
    </source>
</evidence>
<dbReference type="FunFam" id="3.40.50.620:FF:000048">
    <property type="entry name" value="Isoleucine--tRNA ligase"/>
    <property type="match status" value="1"/>
</dbReference>
<keyword evidence="9 14" id="KW-0067">ATP-binding</keyword>
<feature type="binding site" evidence="14">
    <location>
        <position position="566"/>
    </location>
    <ligand>
        <name>L-isoleucyl-5'-AMP</name>
        <dbReference type="ChEBI" id="CHEBI:178002"/>
    </ligand>
</feature>
<dbReference type="Pfam" id="PF08264">
    <property type="entry name" value="Anticodon_1"/>
    <property type="match status" value="1"/>
</dbReference>
<dbReference type="FunFam" id="1.10.730.20:FF:000001">
    <property type="entry name" value="Isoleucine--tRNA ligase"/>
    <property type="match status" value="1"/>
</dbReference>
<dbReference type="FunFam" id="3.40.50.620:FF:000042">
    <property type="entry name" value="Isoleucine--tRNA ligase"/>
    <property type="match status" value="1"/>
</dbReference>
<dbReference type="Gene3D" id="1.10.730.20">
    <property type="match status" value="1"/>
</dbReference>
<evidence type="ECO:0000256" key="7">
    <source>
        <dbReference type="ARBA" id="ARBA00022741"/>
    </source>
</evidence>
<sequence>MSEYKSTLNLPKTDFPMKANLANREPEMLRHWEQIGLYRKIREAFAGRPRFILHDGPPYANGEIHIGHAVNKVLKDIIVKSRTLDGFDAPYVPGWDCHGLPIELQVEKKVGKPGHKVSAAEFRVACRDYAARQVDKQRVDFQRLGVIGDWDNPYLTMNYQTEADIIRSLGRIVENGHVHEGYKPVHWCTDCGSALAEAEVEYQDKESFTVDVRFPAVDPEAVMNACHSVPEGHGEGPLSFVIWTTTPWTLPANEAVCLSPGLEYVVVQAGGPRGVERLVLAEGLLKETMGRWGFDEYRVIGYGQGAAFEGLLLRHCFYERQVPVILGEHVTLEAGTGAVHTAPAHGLEDYIVGQRYNLPVDNPVGGDGCFVAGTELFAGEHVFNANEKVIDVLKAHGALVQEARMAHSYPHCWRHKTPIIFRATPQWFISMEQNGLRRTALDEIQRVAFTPDWGKARIEGMVENRPDWCISRQRTWGVPITLFVDKQSGALHPETPRLVEEVAKRVEREGIEAWFSLEPQELLGDEAARYEKVPDTLDVWFDSGATHFAVLNRRDDLQFPADLYLEGSDQHRGWFQSSLMISVAINAAAPYRGVLTHGFTVDADGHKMSKSLGNVMSPQKVMNSLGADIIRLWVAATDYRAEMSVSDEILKRTADAYRRIRNTARFLLANLNGFDPERNLVAPGDMIELDRWAVDRALRLQEEIRQAYTEYNFHLIYQKVLNFCGTEMGGFYLDVIKDRQYTTREESLARRSCQSAMYHIVEAMCRWLAPILSFTADEIWGCIPGRRSVSVFTETWYQGLFALDQDDSFDRAFWSRVIGARIAVSRQLEQLRKEGAIGSSLDAELDLYCDGDLYQSLLGLDDELRFSLITSSARVHPLAERPEAAVESEVAGLYVLARPSEHPKCVRCWHHREDVGADAEHPELCGRCVVNVAGPGEQRRFT</sequence>
<evidence type="ECO:0000256" key="10">
    <source>
        <dbReference type="ARBA" id="ARBA00022917"/>
    </source>
</evidence>
<gene>
    <name evidence="14" type="primary">ileS</name>
    <name evidence="18" type="ORF">C3L24_07915</name>
</gene>
<dbReference type="InterPro" id="IPR014729">
    <property type="entry name" value="Rossmann-like_a/b/a_fold"/>
</dbReference>
<dbReference type="SUPFAM" id="SSF52374">
    <property type="entry name" value="Nucleotidylyl transferase"/>
    <property type="match status" value="1"/>
</dbReference>
<feature type="domain" description="Zinc finger FPG/IleRS-type" evidence="16">
    <location>
        <begin position="904"/>
        <end position="929"/>
    </location>
</feature>
<evidence type="ECO:0000256" key="6">
    <source>
        <dbReference type="ARBA" id="ARBA00022723"/>
    </source>
</evidence>
<feature type="binding site" evidence="14">
    <location>
        <position position="610"/>
    </location>
    <ligand>
        <name>ATP</name>
        <dbReference type="ChEBI" id="CHEBI:30616"/>
    </ligand>
</feature>
<dbReference type="SUPFAM" id="SSF50677">
    <property type="entry name" value="ValRS/IleRS/LeuRS editing domain"/>
    <property type="match status" value="1"/>
</dbReference>
<evidence type="ECO:0000313" key="19">
    <source>
        <dbReference type="Proteomes" id="UP000250928"/>
    </source>
</evidence>
<accession>A0A6N4DQZ6</accession>
<dbReference type="GO" id="GO:0005524">
    <property type="term" value="F:ATP binding"/>
    <property type="evidence" value="ECO:0007669"/>
    <property type="project" value="UniProtKB-UniRule"/>
</dbReference>
<evidence type="ECO:0000259" key="15">
    <source>
        <dbReference type="Pfam" id="PF00133"/>
    </source>
</evidence>
<dbReference type="InterPro" id="IPR033708">
    <property type="entry name" value="Anticodon_Ile_BEm"/>
</dbReference>
<dbReference type="GO" id="GO:0008270">
    <property type="term" value="F:zinc ion binding"/>
    <property type="evidence" value="ECO:0007669"/>
    <property type="project" value="UniProtKB-UniRule"/>
</dbReference>
<evidence type="ECO:0000259" key="16">
    <source>
        <dbReference type="Pfam" id="PF06827"/>
    </source>
</evidence>
<evidence type="ECO:0000256" key="3">
    <source>
        <dbReference type="ARBA" id="ARBA00011245"/>
    </source>
</evidence>
<evidence type="ECO:0000256" key="5">
    <source>
        <dbReference type="ARBA" id="ARBA00022598"/>
    </source>
</evidence>
<dbReference type="Pfam" id="PF06827">
    <property type="entry name" value="zf-FPG_IleRS"/>
    <property type="match status" value="1"/>
</dbReference>
<dbReference type="CDD" id="cd07960">
    <property type="entry name" value="Anticodon_Ia_Ile_BEm"/>
    <property type="match status" value="1"/>
</dbReference>
<comment type="subunit">
    <text evidence="3 14">Monomer.</text>
</comment>
<evidence type="ECO:0000256" key="12">
    <source>
        <dbReference type="ARBA" id="ARBA00025217"/>
    </source>
</evidence>
<dbReference type="PRINTS" id="PR00984">
    <property type="entry name" value="TRNASYNTHILE"/>
</dbReference>
<dbReference type="PANTHER" id="PTHR42765">
    <property type="entry name" value="SOLEUCYL-TRNA SYNTHETASE"/>
    <property type="match status" value="1"/>
</dbReference>
<evidence type="ECO:0000256" key="2">
    <source>
        <dbReference type="ARBA" id="ARBA00006887"/>
    </source>
</evidence>
<feature type="domain" description="Methionyl/Valyl/Leucyl/Isoleucyl-tRNA synthetase anticodon-binding" evidence="17">
    <location>
        <begin position="690"/>
        <end position="844"/>
    </location>
</feature>
<dbReference type="Gene3D" id="3.40.50.620">
    <property type="entry name" value="HUPs"/>
    <property type="match status" value="2"/>
</dbReference>
<dbReference type="NCBIfam" id="TIGR00392">
    <property type="entry name" value="ileS"/>
    <property type="match status" value="1"/>
</dbReference>
<feature type="binding site" evidence="14">
    <location>
        <position position="905"/>
    </location>
    <ligand>
        <name>Zn(2+)</name>
        <dbReference type="ChEBI" id="CHEBI:29105"/>
    </ligand>
</feature>
<evidence type="ECO:0000256" key="14">
    <source>
        <dbReference type="HAMAP-Rule" id="MF_02002"/>
    </source>
</evidence>
<comment type="subcellular location">
    <subcellularLocation>
        <location evidence="1 14">Cytoplasm</location>
    </subcellularLocation>
</comment>
<dbReference type="InterPro" id="IPR001412">
    <property type="entry name" value="aa-tRNA-synth_I_CS"/>
</dbReference>
<comment type="domain">
    <text evidence="14">IleRS has two distinct active sites: one for aminoacylation and one for editing. The misactivated valine is translocated from the active site to the editing site, which sterically excludes the correctly activated isoleucine. The single editing site contains two valyl binding pockets, one specific for each substrate (Val-AMP or Val-tRNA(Ile)).</text>
</comment>
<keyword evidence="5 14" id="KW-0436">Ligase</keyword>
<organism evidence="18 19">
    <name type="scientific">Candidatus Sedimenticola endophacoides</name>
    <dbReference type="NCBI Taxonomy" id="2548426"/>
    <lineage>
        <taxon>Bacteria</taxon>
        <taxon>Pseudomonadati</taxon>
        <taxon>Pseudomonadota</taxon>
        <taxon>Gammaproteobacteria</taxon>
        <taxon>Chromatiales</taxon>
        <taxon>Sedimenticolaceae</taxon>
        <taxon>Sedimenticola</taxon>
    </lineage>
</organism>
<name>A0A6N4DQZ6_9GAMM</name>
<feature type="binding site" evidence="14">
    <location>
        <position position="908"/>
    </location>
    <ligand>
        <name>Zn(2+)</name>
        <dbReference type="ChEBI" id="CHEBI:29105"/>
    </ligand>
</feature>
<keyword evidence="6 14" id="KW-0479">Metal-binding</keyword>
<evidence type="ECO:0000256" key="1">
    <source>
        <dbReference type="ARBA" id="ARBA00004496"/>
    </source>
</evidence>
<dbReference type="InterPro" id="IPR002301">
    <property type="entry name" value="Ile-tRNA-ligase"/>
</dbReference>
<dbReference type="GO" id="GO:0006428">
    <property type="term" value="P:isoleucyl-tRNA aminoacylation"/>
    <property type="evidence" value="ECO:0007669"/>
    <property type="project" value="UniProtKB-UniRule"/>
</dbReference>
<keyword evidence="4 14" id="KW-0963">Cytoplasm</keyword>
<keyword evidence="8 14" id="KW-0862">Zinc</keyword>
<dbReference type="SUPFAM" id="SSF47323">
    <property type="entry name" value="Anticodon-binding domain of a subclass of class I aminoacyl-tRNA synthetases"/>
    <property type="match status" value="1"/>
</dbReference>
<dbReference type="InterPro" id="IPR010663">
    <property type="entry name" value="Znf_FPG/IleRS"/>
</dbReference>
<dbReference type="GO" id="GO:0004822">
    <property type="term" value="F:isoleucine-tRNA ligase activity"/>
    <property type="evidence" value="ECO:0007669"/>
    <property type="project" value="UniProtKB-UniRule"/>
</dbReference>
<dbReference type="PANTHER" id="PTHR42765:SF1">
    <property type="entry name" value="ISOLEUCINE--TRNA LIGASE, MITOCHONDRIAL"/>
    <property type="match status" value="1"/>
</dbReference>
<evidence type="ECO:0000256" key="13">
    <source>
        <dbReference type="ARBA" id="ARBA00048359"/>
    </source>
</evidence>
<feature type="domain" description="Aminoacyl-tRNA synthetase class Ia" evidence="15">
    <location>
        <begin position="28"/>
        <end position="645"/>
    </location>
</feature>
<feature type="binding site" evidence="14">
    <location>
        <position position="925"/>
    </location>
    <ligand>
        <name>Zn(2+)</name>
        <dbReference type="ChEBI" id="CHEBI:29105"/>
    </ligand>
</feature>
<dbReference type="Proteomes" id="UP000250928">
    <property type="component" value="Unassembled WGS sequence"/>
</dbReference>
<evidence type="ECO:0000256" key="8">
    <source>
        <dbReference type="ARBA" id="ARBA00022833"/>
    </source>
</evidence>
<dbReference type="GO" id="GO:0002161">
    <property type="term" value="F:aminoacyl-tRNA deacylase activity"/>
    <property type="evidence" value="ECO:0007669"/>
    <property type="project" value="InterPro"/>
</dbReference>
<comment type="catalytic activity">
    <reaction evidence="13 14">
        <text>tRNA(Ile) + L-isoleucine + ATP = L-isoleucyl-tRNA(Ile) + AMP + diphosphate</text>
        <dbReference type="Rhea" id="RHEA:11060"/>
        <dbReference type="Rhea" id="RHEA-COMP:9666"/>
        <dbReference type="Rhea" id="RHEA-COMP:9695"/>
        <dbReference type="ChEBI" id="CHEBI:30616"/>
        <dbReference type="ChEBI" id="CHEBI:33019"/>
        <dbReference type="ChEBI" id="CHEBI:58045"/>
        <dbReference type="ChEBI" id="CHEBI:78442"/>
        <dbReference type="ChEBI" id="CHEBI:78528"/>
        <dbReference type="ChEBI" id="CHEBI:456215"/>
        <dbReference type="EC" id="6.1.1.5"/>
    </reaction>
</comment>
<dbReference type="Gene3D" id="3.90.740.10">
    <property type="entry name" value="Valyl/Leucyl/Isoleucyl-tRNA synthetase, editing domain"/>
    <property type="match status" value="1"/>
</dbReference>
<dbReference type="InterPro" id="IPR050081">
    <property type="entry name" value="Ile-tRNA_ligase"/>
</dbReference>
<keyword evidence="11 14" id="KW-0030">Aminoacyl-tRNA synthetase</keyword>
<keyword evidence="10 14" id="KW-0648">Protein biosynthesis</keyword>
<dbReference type="InterPro" id="IPR002300">
    <property type="entry name" value="aa-tRNA-synth_Ia"/>
</dbReference>
<dbReference type="PROSITE" id="PS00178">
    <property type="entry name" value="AA_TRNA_LIGASE_I"/>
    <property type="match status" value="1"/>
</dbReference>
<comment type="caution">
    <text evidence="18">The sequence shown here is derived from an EMBL/GenBank/DDBJ whole genome shotgun (WGS) entry which is preliminary data.</text>
</comment>
<comment type="similarity">
    <text evidence="2 14">Belongs to the class-I aminoacyl-tRNA synthetase family. IleS type 1 subfamily.</text>
</comment>
<evidence type="ECO:0000256" key="4">
    <source>
        <dbReference type="ARBA" id="ARBA00022490"/>
    </source>
</evidence>
<dbReference type="GO" id="GO:0000049">
    <property type="term" value="F:tRNA binding"/>
    <property type="evidence" value="ECO:0007669"/>
    <property type="project" value="InterPro"/>
</dbReference>
<feature type="short sequence motif" description="'KMSKS' region" evidence="14">
    <location>
        <begin position="607"/>
        <end position="611"/>
    </location>
</feature>
<dbReference type="InterPro" id="IPR013155">
    <property type="entry name" value="M/V/L/I-tRNA-synth_anticd-bd"/>
</dbReference>
<evidence type="ECO:0000256" key="9">
    <source>
        <dbReference type="ARBA" id="ARBA00022840"/>
    </source>
</evidence>
<evidence type="ECO:0000256" key="11">
    <source>
        <dbReference type="ARBA" id="ARBA00023146"/>
    </source>
</evidence>
<reference evidence="18 19" key="1">
    <citation type="submission" date="2018-01" db="EMBL/GenBank/DDBJ databases">
        <title>Novel co-symbiosis in the lucinid bivalve Phacoides pectinatus.</title>
        <authorList>
            <person name="Lim S.J."/>
            <person name="Davis B.G."/>
            <person name="Gill D.E."/>
            <person name="Engel A.S."/>
            <person name="Anderson L.C."/>
            <person name="Campbell B.J."/>
        </authorList>
    </citation>
    <scope>NUCLEOTIDE SEQUENCE [LARGE SCALE GENOMIC DNA]</scope>
    <source>
        <strain evidence="18">N3_P5</strain>
    </source>
</reference>
<dbReference type="GO" id="GO:0005829">
    <property type="term" value="C:cytosol"/>
    <property type="evidence" value="ECO:0007669"/>
    <property type="project" value="TreeGrafter"/>
</dbReference>
<comment type="cofactor">
    <cofactor evidence="14">
        <name>Zn(2+)</name>
        <dbReference type="ChEBI" id="CHEBI:29105"/>
    </cofactor>
    <text evidence="14">Binds 1 zinc ion per subunit.</text>
</comment>
<dbReference type="EC" id="6.1.1.5" evidence="14"/>
<evidence type="ECO:0000259" key="17">
    <source>
        <dbReference type="Pfam" id="PF08264"/>
    </source>
</evidence>
<comment type="function">
    <text evidence="12 14">Catalyzes the attachment of isoleucine to tRNA(Ile). As IleRS can inadvertently accommodate and process structurally similar amino acids such as valine, to avoid such errors it has two additional distinct tRNA(Ile)-dependent editing activities. One activity is designated as 'pretransfer' editing and involves the hydrolysis of activated Val-AMP. The other activity is designated 'posttransfer' editing and involves deacylation of mischarged Val-tRNA(Ile).</text>
</comment>
<dbReference type="InterPro" id="IPR023585">
    <property type="entry name" value="Ile-tRNA-ligase_type1"/>
</dbReference>
<proteinExistence type="inferred from homology"/>
<feature type="binding site" evidence="14">
    <location>
        <position position="928"/>
    </location>
    <ligand>
        <name>Zn(2+)</name>
        <dbReference type="ChEBI" id="CHEBI:29105"/>
    </ligand>
</feature>
<dbReference type="HAMAP" id="MF_02002">
    <property type="entry name" value="Ile_tRNA_synth_type1"/>
    <property type="match status" value="1"/>
</dbReference>
<dbReference type="EMBL" id="PQCO01000201">
    <property type="protein sequence ID" value="PUE01434.1"/>
    <property type="molecule type" value="Genomic_DNA"/>
</dbReference>
<keyword evidence="7 14" id="KW-0547">Nucleotide-binding</keyword>